<dbReference type="EMBL" id="BK016174">
    <property type="protein sequence ID" value="DAF99913.1"/>
    <property type="molecule type" value="Genomic_DNA"/>
</dbReference>
<evidence type="ECO:0000313" key="1">
    <source>
        <dbReference type="EMBL" id="DAF99913.1"/>
    </source>
</evidence>
<accession>A0A8S5UZJ2</accession>
<reference evidence="1" key="1">
    <citation type="journal article" date="2021" name="Proc. Natl. Acad. Sci. U.S.A.">
        <title>A Catalog of Tens of Thousands of Viruses from Human Metagenomes Reveals Hidden Associations with Chronic Diseases.</title>
        <authorList>
            <person name="Tisza M.J."/>
            <person name="Buck C.B."/>
        </authorList>
    </citation>
    <scope>NUCLEOTIDE SEQUENCE</scope>
    <source>
        <strain evidence="1">CtJT77</strain>
    </source>
</reference>
<name>A0A8S5UZJ2_9CAUD</name>
<sequence>MFTLTICTPTSYDCTAGYRVCLDKEYTLQEFIDAILTNKRDEWGKIRMAKRNCPWYDYPSIDYRYGNITNTPNIPEKVFGYKVKSVTASGGWTAMDYIITLEKEVK</sequence>
<protein>
    <submittedName>
        <fullName evidence="1">Uncharacterized protein</fullName>
    </submittedName>
</protein>
<proteinExistence type="predicted"/>
<organism evidence="1">
    <name type="scientific">Siphoviridae sp. ctJT77</name>
    <dbReference type="NCBI Taxonomy" id="2825432"/>
    <lineage>
        <taxon>Viruses</taxon>
        <taxon>Duplodnaviria</taxon>
        <taxon>Heunggongvirae</taxon>
        <taxon>Uroviricota</taxon>
        <taxon>Caudoviricetes</taxon>
    </lineage>
</organism>